<dbReference type="Proteomes" id="UP001149009">
    <property type="component" value="Unassembled WGS sequence"/>
</dbReference>
<proteinExistence type="predicted"/>
<organism evidence="1 2">
    <name type="scientific">Chelativorans petroleitrophicus</name>
    <dbReference type="NCBI Taxonomy" id="2975484"/>
    <lineage>
        <taxon>Bacteria</taxon>
        <taxon>Pseudomonadati</taxon>
        <taxon>Pseudomonadota</taxon>
        <taxon>Alphaproteobacteria</taxon>
        <taxon>Hyphomicrobiales</taxon>
        <taxon>Phyllobacteriaceae</taxon>
        <taxon>Chelativorans</taxon>
    </lineage>
</organism>
<dbReference type="RefSeq" id="WP_261513931.1">
    <property type="nucleotide sequence ID" value="NZ_JAODNV010000004.1"/>
</dbReference>
<reference evidence="1" key="1">
    <citation type="submission" date="2022-08" db="EMBL/GenBank/DDBJ databases">
        <title>Chelativorans sichuanense sp. nov., a paraffin oil-degrading bacterium isolated from a mixture of oil-based drill cuttings and paddy soil.</title>
        <authorList>
            <person name="Yu J."/>
            <person name="Liu H."/>
            <person name="Chen Q."/>
        </authorList>
    </citation>
    <scope>NUCLEOTIDE SEQUENCE</scope>
    <source>
        <strain evidence="1">SCAU 2101</strain>
    </source>
</reference>
<keyword evidence="2" id="KW-1185">Reference proteome</keyword>
<dbReference type="AlphaFoldDB" id="A0A9X3B5T2"/>
<protein>
    <submittedName>
        <fullName evidence="1">Uncharacterized protein</fullName>
    </submittedName>
</protein>
<accession>A0A9X3B5T2</accession>
<dbReference type="EMBL" id="JAODNV010000004">
    <property type="protein sequence ID" value="MCT8989227.1"/>
    <property type="molecule type" value="Genomic_DNA"/>
</dbReference>
<evidence type="ECO:0000313" key="2">
    <source>
        <dbReference type="Proteomes" id="UP001149009"/>
    </source>
</evidence>
<comment type="caution">
    <text evidence="1">The sequence shown here is derived from an EMBL/GenBank/DDBJ whole genome shotgun (WGS) entry which is preliminary data.</text>
</comment>
<name>A0A9X3B5T2_9HYPH</name>
<evidence type="ECO:0000313" key="1">
    <source>
        <dbReference type="EMBL" id="MCT8989227.1"/>
    </source>
</evidence>
<gene>
    <name evidence="1" type="ORF">NYR54_02785</name>
</gene>
<sequence length="57" mass="6637">MTGWIVPTGWHFQKKPSRAGACRFKSLLRLVAQQQKIHPLPPRVERGLYSKRFVNGY</sequence>